<organism evidence="1 2">
    <name type="scientific">Streptomonospora nanhaiensis</name>
    <dbReference type="NCBI Taxonomy" id="1323731"/>
    <lineage>
        <taxon>Bacteria</taxon>
        <taxon>Bacillati</taxon>
        <taxon>Actinomycetota</taxon>
        <taxon>Actinomycetes</taxon>
        <taxon>Streptosporangiales</taxon>
        <taxon>Nocardiopsidaceae</taxon>
        <taxon>Streptomonospora</taxon>
    </lineage>
</organism>
<keyword evidence="2" id="KW-1185">Reference proteome</keyword>
<dbReference type="RefSeq" id="WP_267949594.1">
    <property type="nucleotide sequence ID" value="NZ_CP113264.1"/>
</dbReference>
<gene>
    <name evidence="1" type="ORF">OUQ99_12420</name>
</gene>
<reference evidence="1 2" key="1">
    <citation type="journal article" date="2013" name="Int. J. Syst. Evol. Microbiol.">
        <title>Description of Streptomonospora sediminis sp. nov. and Streptomonospora nanhaiensis sp. nov., and reclassification of Nocardiopsis arabia Hozzein &amp; Goodfellow 2008 as Streptomonospora arabica comb. nov. and emended description of the genus Streptomonospora.</title>
        <authorList>
            <person name="Zhang D.F."/>
            <person name="Pan H.Q."/>
            <person name="He J."/>
            <person name="Zhang X.M."/>
            <person name="Zhang Y.G."/>
            <person name="Klenk H.P."/>
            <person name="Hu J.C."/>
            <person name="Li W.J."/>
        </authorList>
    </citation>
    <scope>NUCLEOTIDE SEQUENCE [LARGE SCALE GENOMIC DNA]</scope>
    <source>
        <strain evidence="1 2">12A09</strain>
    </source>
</reference>
<proteinExistence type="predicted"/>
<evidence type="ECO:0000313" key="2">
    <source>
        <dbReference type="Proteomes" id="UP001156498"/>
    </source>
</evidence>
<protein>
    <submittedName>
        <fullName evidence="1">Uncharacterized protein</fullName>
    </submittedName>
</protein>
<sequence length="95" mass="10521">MSQYSTDEALSSGRPAKRRRFSDEMLFTSECVSCEADLRTTDPQEQVVIGRNGGQLAARRGECARRACGHPGGLPGRGPVPPLERRIAKWEDFDQ</sequence>
<dbReference type="Proteomes" id="UP001156498">
    <property type="component" value="Chromosome"/>
</dbReference>
<name>A0ABY6YTV8_9ACTN</name>
<accession>A0ABY6YTV8</accession>
<evidence type="ECO:0000313" key="1">
    <source>
        <dbReference type="EMBL" id="WAE75825.1"/>
    </source>
</evidence>
<dbReference type="EMBL" id="CP113264">
    <property type="protein sequence ID" value="WAE75825.1"/>
    <property type="molecule type" value="Genomic_DNA"/>
</dbReference>